<dbReference type="Proteomes" id="UP001181622">
    <property type="component" value="Unassembled WGS sequence"/>
</dbReference>
<dbReference type="RefSeq" id="WP_309392390.1">
    <property type="nucleotide sequence ID" value="NZ_JADBEO010000026.1"/>
</dbReference>
<dbReference type="Pfam" id="PF17264">
    <property type="entry name" value="DUF5330"/>
    <property type="match status" value="1"/>
</dbReference>
<evidence type="ECO:0000256" key="1">
    <source>
        <dbReference type="SAM" id="MobiDB-lite"/>
    </source>
</evidence>
<dbReference type="InterPro" id="IPR035220">
    <property type="entry name" value="DUF5330"/>
</dbReference>
<evidence type="ECO:0000313" key="2">
    <source>
        <dbReference type="EMBL" id="MDR4307489.1"/>
    </source>
</evidence>
<dbReference type="EMBL" id="JADBEO010000026">
    <property type="protein sequence ID" value="MDR4307489.1"/>
    <property type="molecule type" value="Genomic_DNA"/>
</dbReference>
<proteinExistence type="predicted"/>
<evidence type="ECO:0000313" key="3">
    <source>
        <dbReference type="Proteomes" id="UP001181622"/>
    </source>
</evidence>
<reference evidence="2" key="1">
    <citation type="submission" date="2020-10" db="EMBL/GenBank/DDBJ databases">
        <authorList>
            <person name="Abbas A."/>
            <person name="Razzaq R."/>
            <person name="Waqas M."/>
            <person name="Abbas N."/>
            <person name="Nielsen T.K."/>
            <person name="Hansen L.H."/>
            <person name="Hussain S."/>
            <person name="Shahid M."/>
        </authorList>
    </citation>
    <scope>NUCLEOTIDE SEQUENCE</scope>
    <source>
        <strain evidence="2">S14</strain>
    </source>
</reference>
<comment type="caution">
    <text evidence="2">The sequence shown here is derived from an EMBL/GenBank/DDBJ whole genome shotgun (WGS) entry which is preliminary data.</text>
</comment>
<feature type="region of interest" description="Disordered" evidence="1">
    <location>
        <begin position="84"/>
        <end position="139"/>
    </location>
</feature>
<name>A0ABU1DHL4_9HYPH</name>
<gene>
    <name evidence="2" type="ORF">IHQ68_12760</name>
</gene>
<keyword evidence="3" id="KW-1185">Reference proteome</keyword>
<organism evidence="2 3">
    <name type="scientific">Chelatococcus sambhunathii</name>
    <dbReference type="NCBI Taxonomy" id="363953"/>
    <lineage>
        <taxon>Bacteria</taxon>
        <taxon>Pseudomonadati</taxon>
        <taxon>Pseudomonadota</taxon>
        <taxon>Alphaproteobacteria</taxon>
        <taxon>Hyphomicrobiales</taxon>
        <taxon>Chelatococcaceae</taxon>
        <taxon>Chelatococcus</taxon>
    </lineage>
</organism>
<accession>A0ABU1DHL4</accession>
<sequence length="139" mass="14353">MFFLIRTAFWISLLLLVLPFSETTKGDGPTAQDKASIDAMAALAAAGATISDVTGFCSRQPDACAVGGQAIKLVGERARESASAISDYLSQSPEREASKSGEPIRTGTTAKSAVAAPVAAGRQTLTPSDRKPAWRAPGA</sequence>
<feature type="compositionally biased region" description="Low complexity" evidence="1">
    <location>
        <begin position="110"/>
        <end position="120"/>
    </location>
</feature>
<protein>
    <submittedName>
        <fullName evidence="2">DUF5330 domain-containing protein</fullName>
    </submittedName>
</protein>